<organism evidence="1 2">
    <name type="scientific">Phocaeicola intestinalis</name>
    <dbReference type="NCBI Taxonomy" id="2762212"/>
    <lineage>
        <taxon>Bacteria</taxon>
        <taxon>Pseudomonadati</taxon>
        <taxon>Bacteroidota</taxon>
        <taxon>Bacteroidia</taxon>
        <taxon>Bacteroidales</taxon>
        <taxon>Bacteroidaceae</taxon>
        <taxon>Phocaeicola</taxon>
    </lineage>
</organism>
<accession>A0ABR8YAC9</accession>
<sequence length="117" mass="13474">MQKSKIIPSRIRLMEAETLRLQQTIDPKHRFTLREKHYFCALTQSVLDLVRPEQITDLTPAADETKKNLLRQTLSSEIAVPCVILMNGYLYFARLDIHPLELAPSALILLERHSYGS</sequence>
<name>A0ABR8YAC9_9BACT</name>
<keyword evidence="2" id="KW-1185">Reference proteome</keyword>
<comment type="caution">
    <text evidence="1">The sequence shown here is derived from an EMBL/GenBank/DDBJ whole genome shotgun (WGS) entry which is preliminary data.</text>
</comment>
<reference evidence="1 2" key="1">
    <citation type="submission" date="2020-08" db="EMBL/GenBank/DDBJ databases">
        <title>A Genomic Blueprint of the Chicken Gut Microbiome.</title>
        <authorList>
            <person name="Gilroy R."/>
            <person name="Ravi A."/>
            <person name="Getino M."/>
            <person name="Pursley I."/>
            <person name="Horton D.L."/>
            <person name="Alikhan N.-F."/>
            <person name="Baker D."/>
            <person name="Gharbi K."/>
            <person name="Hall N."/>
            <person name="Watson M."/>
            <person name="Adriaenssens E.M."/>
            <person name="Foster-Nyarko E."/>
            <person name="Jarju S."/>
            <person name="Secka A."/>
            <person name="Antonio M."/>
            <person name="Oren A."/>
            <person name="Chaudhuri R."/>
            <person name="La Ragione R.M."/>
            <person name="Hildebrand F."/>
            <person name="Pallen M.J."/>
        </authorList>
    </citation>
    <scope>NUCLEOTIDE SEQUENCE [LARGE SCALE GENOMIC DNA]</scope>
    <source>
        <strain evidence="1 2">Sa1CVN1</strain>
    </source>
</reference>
<evidence type="ECO:0000313" key="1">
    <source>
        <dbReference type="EMBL" id="MBD8041164.1"/>
    </source>
</evidence>
<dbReference type="Proteomes" id="UP000620874">
    <property type="component" value="Unassembled WGS sequence"/>
</dbReference>
<dbReference type="EMBL" id="JACSPP010000041">
    <property type="protein sequence ID" value="MBD8041164.1"/>
    <property type="molecule type" value="Genomic_DNA"/>
</dbReference>
<gene>
    <name evidence="1" type="ORF">H9625_12100</name>
</gene>
<dbReference type="RefSeq" id="WP_191764531.1">
    <property type="nucleotide sequence ID" value="NZ_JACSPP010000041.1"/>
</dbReference>
<protein>
    <submittedName>
        <fullName evidence="1">Uncharacterized protein</fullName>
    </submittedName>
</protein>
<proteinExistence type="predicted"/>
<evidence type="ECO:0000313" key="2">
    <source>
        <dbReference type="Proteomes" id="UP000620874"/>
    </source>
</evidence>